<evidence type="ECO:0000256" key="1">
    <source>
        <dbReference type="ARBA" id="ARBA00022741"/>
    </source>
</evidence>
<dbReference type="InterPro" id="IPR015854">
    <property type="entry name" value="ABC_transpr_LolD-like"/>
</dbReference>
<dbReference type="InterPro" id="IPR027417">
    <property type="entry name" value="P-loop_NTPase"/>
</dbReference>
<dbReference type="Proteomes" id="UP000238801">
    <property type="component" value="Unassembled WGS sequence"/>
</dbReference>
<dbReference type="RefSeq" id="WP_106160870.1">
    <property type="nucleotide sequence ID" value="NZ_PVTT01000002.1"/>
</dbReference>
<dbReference type="Pfam" id="PF00005">
    <property type="entry name" value="ABC_tran"/>
    <property type="match status" value="1"/>
</dbReference>
<comment type="caution">
    <text evidence="4">The sequence shown here is derived from an EMBL/GenBank/DDBJ whole genome shotgun (WGS) entry which is preliminary data.</text>
</comment>
<dbReference type="GO" id="GO:0005524">
    <property type="term" value="F:ATP binding"/>
    <property type="evidence" value="ECO:0007669"/>
    <property type="project" value="UniProtKB-KW"/>
</dbReference>
<dbReference type="GO" id="GO:0005886">
    <property type="term" value="C:plasma membrane"/>
    <property type="evidence" value="ECO:0007669"/>
    <property type="project" value="TreeGrafter"/>
</dbReference>
<gene>
    <name evidence="4" type="ORF">BCF33_2132</name>
</gene>
<evidence type="ECO:0000313" key="4">
    <source>
        <dbReference type="EMBL" id="PRY93265.1"/>
    </source>
</evidence>
<dbReference type="InterPro" id="IPR003593">
    <property type="entry name" value="AAA+_ATPase"/>
</dbReference>
<evidence type="ECO:0000259" key="3">
    <source>
        <dbReference type="PROSITE" id="PS50893"/>
    </source>
</evidence>
<evidence type="ECO:0000313" key="5">
    <source>
        <dbReference type="Proteomes" id="UP000238801"/>
    </source>
</evidence>
<sequence length="246" mass="24950">MSGAPPPLIEARGLTVEAPGETPRRRLLDGVDLAVPAGGRLVVMGPNGAGKTVLLRALHGLVPHGGTLLWRGRPAPPGPRRGQALVFQRPVLLRRSVLANLRFALAAAGAPRRVRTPRAEAALGEAGLLHLAHRPAAVLSGGEAQRVALVRALLAAPDLLLLDEPTASLDPEATRAVEALLARAAAAGTALVLVTQDPGQARRLGGEGAILRRGRIAARGPVAALPVGGAWGPLDDGGPAGLGAAP</sequence>
<accession>A0A2T0X2Y7</accession>
<dbReference type="AlphaFoldDB" id="A0A2T0X2Y7"/>
<dbReference type="EMBL" id="PVTT01000002">
    <property type="protein sequence ID" value="PRY93265.1"/>
    <property type="molecule type" value="Genomic_DNA"/>
</dbReference>
<proteinExistence type="predicted"/>
<dbReference type="InterPro" id="IPR003439">
    <property type="entry name" value="ABC_transporter-like_ATP-bd"/>
</dbReference>
<protein>
    <submittedName>
        <fullName evidence="4">Tungstate transport system ATP-binding protein</fullName>
    </submittedName>
</protein>
<dbReference type="GO" id="GO:0022857">
    <property type="term" value="F:transmembrane transporter activity"/>
    <property type="evidence" value="ECO:0007669"/>
    <property type="project" value="TreeGrafter"/>
</dbReference>
<feature type="domain" description="ABC transporter" evidence="3">
    <location>
        <begin position="9"/>
        <end position="238"/>
    </location>
</feature>
<keyword evidence="2 4" id="KW-0067">ATP-binding</keyword>
<dbReference type="InterPro" id="IPR017871">
    <property type="entry name" value="ABC_transporter-like_CS"/>
</dbReference>
<keyword evidence="5" id="KW-1185">Reference proteome</keyword>
<dbReference type="PROSITE" id="PS00211">
    <property type="entry name" value="ABC_TRANSPORTER_1"/>
    <property type="match status" value="1"/>
</dbReference>
<dbReference type="PANTHER" id="PTHR24220">
    <property type="entry name" value="IMPORT ATP-BINDING PROTEIN"/>
    <property type="match status" value="1"/>
</dbReference>
<dbReference type="SUPFAM" id="SSF52540">
    <property type="entry name" value="P-loop containing nucleoside triphosphate hydrolases"/>
    <property type="match status" value="1"/>
</dbReference>
<keyword evidence="1" id="KW-0547">Nucleotide-binding</keyword>
<reference evidence="4 5" key="1">
    <citation type="submission" date="2018-03" db="EMBL/GenBank/DDBJ databases">
        <title>Genomic Encyclopedia of Archaeal and Bacterial Type Strains, Phase II (KMG-II): from individual species to whole genera.</title>
        <authorList>
            <person name="Goeker M."/>
        </authorList>
    </citation>
    <scope>NUCLEOTIDE SEQUENCE [LARGE SCALE GENOMIC DNA]</scope>
    <source>
        <strain evidence="4 5">DSM 29318</strain>
    </source>
</reference>
<dbReference type="GO" id="GO:0016887">
    <property type="term" value="F:ATP hydrolysis activity"/>
    <property type="evidence" value="ECO:0007669"/>
    <property type="project" value="InterPro"/>
</dbReference>
<dbReference type="OrthoDB" id="9802264at2"/>
<name>A0A2T0X2Y7_9RHOB</name>
<evidence type="ECO:0000256" key="2">
    <source>
        <dbReference type="ARBA" id="ARBA00022840"/>
    </source>
</evidence>
<dbReference type="SMART" id="SM00382">
    <property type="entry name" value="AAA"/>
    <property type="match status" value="1"/>
</dbReference>
<dbReference type="Gene3D" id="3.40.50.300">
    <property type="entry name" value="P-loop containing nucleotide triphosphate hydrolases"/>
    <property type="match status" value="1"/>
</dbReference>
<organism evidence="4 5">
    <name type="scientific">Hasllibacter halocynthiae</name>
    <dbReference type="NCBI Taxonomy" id="595589"/>
    <lineage>
        <taxon>Bacteria</taxon>
        <taxon>Pseudomonadati</taxon>
        <taxon>Pseudomonadota</taxon>
        <taxon>Alphaproteobacteria</taxon>
        <taxon>Rhodobacterales</taxon>
        <taxon>Roseobacteraceae</taxon>
        <taxon>Hasllibacter</taxon>
    </lineage>
</organism>
<dbReference type="PROSITE" id="PS50893">
    <property type="entry name" value="ABC_TRANSPORTER_2"/>
    <property type="match status" value="1"/>
</dbReference>
<dbReference type="PANTHER" id="PTHR24220:SF684">
    <property type="entry name" value="FE(3+) IONS IMPORT ATP-BINDING PROTEIN FBPC"/>
    <property type="match status" value="1"/>
</dbReference>